<protein>
    <submittedName>
        <fullName evidence="2">Uncharacterized protein</fullName>
    </submittedName>
</protein>
<gene>
    <name evidence="2" type="ORF">L249_5176</name>
</gene>
<evidence type="ECO:0000313" key="2">
    <source>
        <dbReference type="EMBL" id="RCI10735.1"/>
    </source>
</evidence>
<feature type="non-terminal residue" evidence="2">
    <location>
        <position position="1"/>
    </location>
</feature>
<dbReference type="Proteomes" id="UP000253664">
    <property type="component" value="Unassembled WGS sequence"/>
</dbReference>
<comment type="caution">
    <text evidence="2">The sequence shown here is derived from an EMBL/GenBank/DDBJ whole genome shotgun (WGS) entry which is preliminary data.</text>
</comment>
<sequence length="96" mass="11235">PEPESLAKEYFWSLPIVAERGNFFKKSKEEGGKKEVEMDKELTNREGDHVIEKKKRNHVMVGKPSFFYRQFLRNKDLYVRTLPRCKRCAQGGVGTD</sequence>
<reference evidence="2 3" key="1">
    <citation type="journal article" date="2015" name="BMC Genomics">
        <title>Insights from the genome of Ophiocordyceps polyrhachis-furcata to pathogenicity and host specificity in insect fungi.</title>
        <authorList>
            <person name="Wichadakul D."/>
            <person name="Kobmoo N."/>
            <person name="Ingsriswang S."/>
            <person name="Tangphatsornruang S."/>
            <person name="Chantasingh D."/>
            <person name="Luangsa-ard J.J."/>
            <person name="Eurwilaichitr L."/>
        </authorList>
    </citation>
    <scope>NUCLEOTIDE SEQUENCE [LARGE SCALE GENOMIC DNA]</scope>
    <source>
        <strain evidence="2 3">BCC 54312</strain>
    </source>
</reference>
<keyword evidence="3" id="KW-1185">Reference proteome</keyword>
<organism evidence="2 3">
    <name type="scientific">Ophiocordyceps polyrhachis-furcata BCC 54312</name>
    <dbReference type="NCBI Taxonomy" id="1330021"/>
    <lineage>
        <taxon>Eukaryota</taxon>
        <taxon>Fungi</taxon>
        <taxon>Dikarya</taxon>
        <taxon>Ascomycota</taxon>
        <taxon>Pezizomycotina</taxon>
        <taxon>Sordariomycetes</taxon>
        <taxon>Hypocreomycetidae</taxon>
        <taxon>Hypocreales</taxon>
        <taxon>Ophiocordycipitaceae</taxon>
        <taxon>Ophiocordyceps</taxon>
    </lineage>
</organism>
<evidence type="ECO:0000256" key="1">
    <source>
        <dbReference type="SAM" id="MobiDB-lite"/>
    </source>
</evidence>
<feature type="region of interest" description="Disordered" evidence="1">
    <location>
        <begin position="28"/>
        <end position="49"/>
    </location>
</feature>
<dbReference type="AlphaFoldDB" id="A0A367L8I6"/>
<evidence type="ECO:0000313" key="3">
    <source>
        <dbReference type="Proteomes" id="UP000253664"/>
    </source>
</evidence>
<proteinExistence type="predicted"/>
<accession>A0A367L8I6</accession>
<name>A0A367L8I6_9HYPO</name>
<dbReference type="EMBL" id="LKCN02000011">
    <property type="protein sequence ID" value="RCI10735.1"/>
    <property type="molecule type" value="Genomic_DNA"/>
</dbReference>